<dbReference type="InterPro" id="IPR010129">
    <property type="entry name" value="T1SS_HlyD"/>
</dbReference>
<dbReference type="Proteomes" id="UP000601789">
    <property type="component" value="Unassembled WGS sequence"/>
</dbReference>
<feature type="coiled-coil region" evidence="10">
    <location>
        <begin position="149"/>
        <end position="183"/>
    </location>
</feature>
<evidence type="ECO:0000259" key="11">
    <source>
        <dbReference type="Pfam" id="PF25994"/>
    </source>
</evidence>
<proteinExistence type="inferred from homology"/>
<evidence type="ECO:0000256" key="5">
    <source>
        <dbReference type="ARBA" id="ARBA00022519"/>
    </source>
</evidence>
<evidence type="ECO:0000256" key="4">
    <source>
        <dbReference type="ARBA" id="ARBA00022475"/>
    </source>
</evidence>
<feature type="transmembrane region" description="Helical" evidence="9">
    <location>
        <begin position="12"/>
        <end position="33"/>
    </location>
</feature>
<accession>A0ABS0SDY7</accession>
<name>A0ABS0SDY7_9HYPH</name>
<keyword evidence="14" id="KW-1185">Reference proteome</keyword>
<gene>
    <name evidence="13" type="ORF">IOD40_08435</name>
</gene>
<dbReference type="NCBIfam" id="TIGR01843">
    <property type="entry name" value="type_I_hlyD"/>
    <property type="match status" value="1"/>
</dbReference>
<comment type="subcellular location">
    <subcellularLocation>
        <location evidence="1 9">Cell inner membrane</location>
        <topology evidence="1 9">Single-pass membrane protein</topology>
    </subcellularLocation>
</comment>
<evidence type="ECO:0000313" key="13">
    <source>
        <dbReference type="EMBL" id="MBI1620687.1"/>
    </source>
</evidence>
<keyword evidence="8 9" id="KW-0472">Membrane</keyword>
<protein>
    <recommendedName>
        <fullName evidence="9">Membrane fusion protein (MFP) family protein</fullName>
    </recommendedName>
</protein>
<keyword evidence="10" id="KW-0175">Coiled coil</keyword>
<evidence type="ECO:0000256" key="8">
    <source>
        <dbReference type="ARBA" id="ARBA00023136"/>
    </source>
</evidence>
<dbReference type="RefSeq" id="WP_198476093.1">
    <property type="nucleotide sequence ID" value="NZ_JADGMQ010000004.1"/>
</dbReference>
<reference evidence="13 14" key="1">
    <citation type="submission" date="2020-10" db="EMBL/GenBank/DDBJ databases">
        <title>Aquamicrobium zhengzhouensis sp. nov., a exopolysaccharide producing bacterium isolated from farmland soil.</title>
        <authorList>
            <person name="Wang X."/>
        </authorList>
    </citation>
    <scope>NUCLEOTIDE SEQUENCE [LARGE SCALE GENOMIC DNA]</scope>
    <source>
        <strain evidence="14">cd-1</strain>
    </source>
</reference>
<keyword evidence="6 9" id="KW-0812">Transmembrane</keyword>
<comment type="caution">
    <text evidence="13">The sequence shown here is derived from an EMBL/GenBank/DDBJ whole genome shotgun (WGS) entry which is preliminary data.</text>
</comment>
<evidence type="ECO:0000256" key="7">
    <source>
        <dbReference type="ARBA" id="ARBA00022989"/>
    </source>
</evidence>
<dbReference type="Pfam" id="PF26002">
    <property type="entry name" value="Beta-barrel_AprE"/>
    <property type="match status" value="1"/>
</dbReference>
<dbReference type="PANTHER" id="PTHR30386">
    <property type="entry name" value="MEMBRANE FUSION SUBUNIT OF EMRAB-TOLC MULTIDRUG EFFLUX PUMP"/>
    <property type="match status" value="1"/>
</dbReference>
<keyword evidence="5 9" id="KW-0997">Cell inner membrane</keyword>
<evidence type="ECO:0000256" key="1">
    <source>
        <dbReference type="ARBA" id="ARBA00004377"/>
    </source>
</evidence>
<keyword evidence="7 9" id="KW-1133">Transmembrane helix</keyword>
<dbReference type="SUPFAM" id="SSF111369">
    <property type="entry name" value="HlyD-like secretion proteins"/>
    <property type="match status" value="1"/>
</dbReference>
<evidence type="ECO:0000256" key="3">
    <source>
        <dbReference type="ARBA" id="ARBA00022448"/>
    </source>
</evidence>
<dbReference type="InterPro" id="IPR058982">
    <property type="entry name" value="Beta-barrel_AprE"/>
</dbReference>
<evidence type="ECO:0000256" key="9">
    <source>
        <dbReference type="RuleBase" id="RU365093"/>
    </source>
</evidence>
<feature type="domain" description="AprE-like long alpha-helical hairpin" evidence="11">
    <location>
        <begin position="89"/>
        <end position="277"/>
    </location>
</feature>
<evidence type="ECO:0000313" key="14">
    <source>
        <dbReference type="Proteomes" id="UP000601789"/>
    </source>
</evidence>
<sequence>MKQKKNRTNPKPFIIAGYSVIALTFGVVGVWAATAKLDRAVIAPGLIDVATNRKEIQHLEGGIIDEINVQEGQEVKAGEVLVRLNDVQAQANLQVLTIRQYIAEATAARLQAERRMDDDFHLSDYLLQDPSPEVQLAVADQREIFNDRKSILSSQISILTSRIEQLEREMEGLEGQKVAFARRADILSERLERLRPAVKRGAVQTNLFSTYEEEFVEVQQNVARMDTEIAKVEKSIGETEFQILQAQQQYKERASTEYKEISGQLQELIEQRKVAANVLERTRIVAPVDGYVQNIRFHTTGGVIRPGEIMMQVVPADDQMVINAQVAPIDIDSVREGLKAEVKFSAFPGRFMPIVIGEVATVSRASITPPDGRTPPYFLARINVSKGMVPDDIEERLSAGMPAEVMISTGERTVIDYLVSPLTDAMRRSMREE</sequence>
<dbReference type="EMBL" id="JADGMQ010000004">
    <property type="protein sequence ID" value="MBI1620687.1"/>
    <property type="molecule type" value="Genomic_DNA"/>
</dbReference>
<dbReference type="Gene3D" id="2.40.30.170">
    <property type="match status" value="1"/>
</dbReference>
<evidence type="ECO:0000259" key="12">
    <source>
        <dbReference type="Pfam" id="PF26002"/>
    </source>
</evidence>
<feature type="domain" description="AprE-like beta-barrel" evidence="12">
    <location>
        <begin position="320"/>
        <end position="410"/>
    </location>
</feature>
<dbReference type="PANTHER" id="PTHR30386:SF17">
    <property type="entry name" value="ALKALINE PROTEASE SECRETION PROTEIN APRE"/>
    <property type="match status" value="1"/>
</dbReference>
<dbReference type="Gene3D" id="2.40.50.100">
    <property type="match status" value="1"/>
</dbReference>
<dbReference type="InterPro" id="IPR058781">
    <property type="entry name" value="HH_AprE-like"/>
</dbReference>
<evidence type="ECO:0000256" key="2">
    <source>
        <dbReference type="ARBA" id="ARBA00009477"/>
    </source>
</evidence>
<comment type="similarity">
    <text evidence="2 9">Belongs to the membrane fusion protein (MFP) (TC 8.A.1) family.</text>
</comment>
<dbReference type="PROSITE" id="PS00543">
    <property type="entry name" value="HLYD_FAMILY"/>
    <property type="match status" value="1"/>
</dbReference>
<dbReference type="PRINTS" id="PR01490">
    <property type="entry name" value="RTXTOXIND"/>
</dbReference>
<organism evidence="13 14">
    <name type="scientific">Aquamicrobium zhengzhouense</name>
    <dbReference type="NCBI Taxonomy" id="2781738"/>
    <lineage>
        <taxon>Bacteria</taxon>
        <taxon>Pseudomonadati</taxon>
        <taxon>Pseudomonadota</taxon>
        <taxon>Alphaproteobacteria</taxon>
        <taxon>Hyphomicrobiales</taxon>
        <taxon>Phyllobacteriaceae</taxon>
        <taxon>Aquamicrobium</taxon>
    </lineage>
</organism>
<dbReference type="Pfam" id="PF25994">
    <property type="entry name" value="HH_AprE"/>
    <property type="match status" value="1"/>
</dbReference>
<dbReference type="InterPro" id="IPR006144">
    <property type="entry name" value="Secretion_HlyD_CS"/>
</dbReference>
<keyword evidence="4 9" id="KW-1003">Cell membrane</keyword>
<evidence type="ECO:0000256" key="6">
    <source>
        <dbReference type="ARBA" id="ARBA00022692"/>
    </source>
</evidence>
<keyword evidence="3 9" id="KW-0813">Transport</keyword>
<evidence type="ECO:0000256" key="10">
    <source>
        <dbReference type="SAM" id="Coils"/>
    </source>
</evidence>
<dbReference type="InterPro" id="IPR050739">
    <property type="entry name" value="MFP"/>
</dbReference>